<accession>A0ABY5L1J8</accession>
<dbReference type="EMBL" id="CP101988">
    <property type="protein sequence ID" value="UUI76519.1"/>
    <property type="molecule type" value="Genomic_DNA"/>
</dbReference>
<dbReference type="PANTHER" id="PTHR43289">
    <property type="entry name" value="MITOGEN-ACTIVATED PROTEIN KINASE KINASE KINASE 20-RELATED"/>
    <property type="match status" value="1"/>
</dbReference>
<dbReference type="Pfam" id="PF25816">
    <property type="entry name" value="RamC_N"/>
    <property type="match status" value="1"/>
</dbReference>
<dbReference type="InterPro" id="IPR053524">
    <property type="entry name" value="Aerial_hyphae_peptide-synth"/>
</dbReference>
<keyword evidence="4" id="KW-0547">Nucleotide-binding</keyword>
<dbReference type="Pfam" id="PF00069">
    <property type="entry name" value="Pkinase"/>
    <property type="match status" value="1"/>
</dbReference>
<feature type="domain" description="Protein kinase" evidence="8">
    <location>
        <begin position="226"/>
        <end position="524"/>
    </location>
</feature>
<evidence type="ECO:0000256" key="2">
    <source>
        <dbReference type="ARBA" id="ARBA00022527"/>
    </source>
</evidence>
<dbReference type="InterPro" id="IPR057929">
    <property type="entry name" value="RamC_N"/>
</dbReference>
<evidence type="ECO:0000259" key="8">
    <source>
        <dbReference type="PROSITE" id="PS50011"/>
    </source>
</evidence>
<gene>
    <name evidence="9" type="primary">lanKC</name>
    <name evidence="9" type="ORF">NP064_06435</name>
</gene>
<dbReference type="SMART" id="SM00220">
    <property type="entry name" value="S_TKc"/>
    <property type="match status" value="1"/>
</dbReference>
<keyword evidence="10" id="KW-1185">Reference proteome</keyword>
<dbReference type="EC" id="2.7.11.1" evidence="1"/>
<evidence type="ECO:0000313" key="9">
    <source>
        <dbReference type="EMBL" id="UUI76519.1"/>
    </source>
</evidence>
<proteinExistence type="predicted"/>
<dbReference type="Gene3D" id="1.10.510.10">
    <property type="entry name" value="Transferase(Phosphotransferase) domain 1"/>
    <property type="match status" value="1"/>
</dbReference>
<dbReference type="InterPro" id="IPR000719">
    <property type="entry name" value="Prot_kinase_dom"/>
</dbReference>
<dbReference type="PROSITE" id="PS50011">
    <property type="entry name" value="PROTEIN_KINASE_DOM"/>
    <property type="match status" value="1"/>
</dbReference>
<dbReference type="SUPFAM" id="SSF158745">
    <property type="entry name" value="LanC-like"/>
    <property type="match status" value="1"/>
</dbReference>
<dbReference type="InterPro" id="IPR058053">
    <property type="entry name" value="RamC_C"/>
</dbReference>
<reference evidence="9 10" key="1">
    <citation type="submission" date="2022-07" db="EMBL/GenBank/DDBJ databases">
        <title>Novel species in genus cellulomonas.</title>
        <authorList>
            <person name="Ye L."/>
        </authorList>
    </citation>
    <scope>NUCLEOTIDE SEQUENCE [LARGE SCALE GENOMIC DNA]</scope>
    <source>
        <strain evidence="10">zg-Y338</strain>
    </source>
</reference>
<dbReference type="RefSeq" id="WP_227568801.1">
    <property type="nucleotide sequence ID" value="NZ_CP101988.1"/>
</dbReference>
<keyword evidence="2" id="KW-0723">Serine/threonine-protein kinase</keyword>
<evidence type="ECO:0000256" key="5">
    <source>
        <dbReference type="ARBA" id="ARBA00022777"/>
    </source>
</evidence>
<evidence type="ECO:0000256" key="7">
    <source>
        <dbReference type="SAM" id="MobiDB-lite"/>
    </source>
</evidence>
<keyword evidence="5" id="KW-0418">Kinase</keyword>
<evidence type="ECO:0000256" key="6">
    <source>
        <dbReference type="ARBA" id="ARBA00022840"/>
    </source>
</evidence>
<dbReference type="Proteomes" id="UP001316189">
    <property type="component" value="Chromosome"/>
</dbReference>
<protein>
    <recommendedName>
        <fullName evidence="1">non-specific serine/threonine protein kinase</fullName>
        <ecNumber evidence="1">2.7.11.1</ecNumber>
    </recommendedName>
</protein>
<sequence>MDAPLHLRYCRPDTPFFDAPAADPTATGYLDECPAPADGWQVTGNRDWTSLTPPDAELPAQGWKVHVSTVPDDASEALARTWDYCVGRGVPFKFLRSRDVLVQRSSKYGDRSASGKFITLYPRDEDELASVLDELGERLDGLRGPYILSDLRWGAGPLYVRYGGFKSITRRNDSGAVEYLITDPHGRLVEDRRGPSFRPPEWVTIPECLHPAIVERSEGRLTDFPYKVTRALHFSNGGGVYRATDTRTEREVLLREARPLAGLDGRGDDSLTRLERERWALSELAGVRGVPELLDYRRGNEHYFLVRDYVEGAPLSRECLRRNPLLRGDSSPEAVEEFTRWALHVLAQVTEAVREMHDRGVVFGDLHPGNVLVDESGTVTLIDFETATTTAQDAPQAIGAVGFTAPSGYIGAAVDRYALGVLRLAVFLPFGATLTWGLDKLDTVLELVRSTFPVGDGFENEVRVDLGPAPHEGPTILRPDPDAPARTGAPGPAERVQGLVDGVLRYADLTRDDRLYPGDAEQFFRPEGGVDLATGAAGVVWSLTRAGVQVPATHLDWLEAAADRVLGSPHPVAPGCYDGLSGIALSLAAAGRPDRVADLMARVDTTPVDDVGTGLHGGLAGIGLVHLALDRPDAAEALAAATAIGTVLAERTDTPRAPGQERPGLLRGATGAALFWLRLFERTADEDHLDRAEAALRADLRAFGWAQAGDDTEDVFARLPFLAHGVAGAGMVLHDLLRHRRPADLVAARDRVLEVVSSAFAVQAGLFNGAAGLLLALTHLDDPTDGDARVARLRAALERQVVDASGVPVMLGREALRLSTDLSTGSAGVVLACRGATLPFFGGTP</sequence>
<evidence type="ECO:0000256" key="4">
    <source>
        <dbReference type="ARBA" id="ARBA00022741"/>
    </source>
</evidence>
<dbReference type="SMART" id="SM01260">
    <property type="entry name" value="LANC_like"/>
    <property type="match status" value="1"/>
</dbReference>
<name>A0ABY5L1J8_9CELL</name>
<dbReference type="CDD" id="cd04791">
    <property type="entry name" value="LanC_SerThrkinase"/>
    <property type="match status" value="1"/>
</dbReference>
<dbReference type="NCBIfam" id="NF038151">
    <property type="entry name" value="lanthi_synth_III"/>
    <property type="match status" value="1"/>
</dbReference>
<dbReference type="InterPro" id="IPR011009">
    <property type="entry name" value="Kinase-like_dom_sf"/>
</dbReference>
<dbReference type="InterPro" id="IPR007822">
    <property type="entry name" value="LANC-like"/>
</dbReference>
<evidence type="ECO:0000256" key="1">
    <source>
        <dbReference type="ARBA" id="ARBA00012513"/>
    </source>
</evidence>
<keyword evidence="3" id="KW-0808">Transferase</keyword>
<keyword evidence="6" id="KW-0067">ATP-binding</keyword>
<dbReference type="PANTHER" id="PTHR43289:SF6">
    <property type="entry name" value="SERINE_THREONINE-PROTEIN KINASE NEKL-3"/>
    <property type="match status" value="1"/>
</dbReference>
<organism evidence="9 10">
    <name type="scientific">Cellulomonas chengniuliangii</name>
    <dbReference type="NCBI Taxonomy" id="2968084"/>
    <lineage>
        <taxon>Bacteria</taxon>
        <taxon>Bacillati</taxon>
        <taxon>Actinomycetota</taxon>
        <taxon>Actinomycetes</taxon>
        <taxon>Micrococcales</taxon>
        <taxon>Cellulomonadaceae</taxon>
        <taxon>Cellulomonas</taxon>
    </lineage>
</organism>
<dbReference type="SUPFAM" id="SSF56112">
    <property type="entry name" value="Protein kinase-like (PK-like)"/>
    <property type="match status" value="1"/>
</dbReference>
<evidence type="ECO:0000256" key="3">
    <source>
        <dbReference type="ARBA" id="ARBA00022679"/>
    </source>
</evidence>
<dbReference type="Gene3D" id="1.50.10.20">
    <property type="match status" value="2"/>
</dbReference>
<evidence type="ECO:0000313" key="10">
    <source>
        <dbReference type="Proteomes" id="UP001316189"/>
    </source>
</evidence>
<feature type="region of interest" description="Disordered" evidence="7">
    <location>
        <begin position="470"/>
        <end position="494"/>
    </location>
</feature>
<dbReference type="Gene3D" id="3.30.200.20">
    <property type="entry name" value="Phosphorylase Kinase, domain 1"/>
    <property type="match status" value="1"/>
</dbReference>